<protein>
    <submittedName>
        <fullName evidence="3">Tripartite tricarboxylate transporter substrate binding protein</fullName>
    </submittedName>
</protein>
<evidence type="ECO:0000256" key="1">
    <source>
        <dbReference type="ARBA" id="ARBA00006987"/>
    </source>
</evidence>
<dbReference type="PIRSF" id="PIRSF017082">
    <property type="entry name" value="YflP"/>
    <property type="match status" value="1"/>
</dbReference>
<evidence type="ECO:0000313" key="4">
    <source>
        <dbReference type="Proteomes" id="UP000698752"/>
    </source>
</evidence>
<sequence length="330" mass="35282">MNGNDKAGMLSRRMLVSAASLGALHAPGVHAQGAEWPTRAVRVIVPWPPGGTADSVARVLFAEASQRAGQQFVIDNRTGATGMIGSAAVATAAPDGTTILYGTTPLSTAVLFPQLTFDPKRDLMPVWQSITVPQLMLAHPSVQARSVAEVIADAKARPGTQNWASAGSGGVQHLSMELFARRAGIQVNHVPYRGGGPATNDLIAGQVSFYLGNADTAIPQVRAGALKALCHTGRERLAALPDLPALSDTLPGFETYEWNGVFVPKGTSPDVIVRLNRLMNETLATPAVAERLRSLELQARQNTPEQFATFFDEQTTRWTAFIREANIRLE</sequence>
<proteinExistence type="inferred from homology"/>
<evidence type="ECO:0000313" key="3">
    <source>
        <dbReference type="EMBL" id="MBR0650616.1"/>
    </source>
</evidence>
<dbReference type="Gene3D" id="3.40.190.10">
    <property type="entry name" value="Periplasmic binding protein-like II"/>
    <property type="match status" value="1"/>
</dbReference>
<accession>A0ABS5EHW2</accession>
<feature type="chain" id="PRO_5047526920" evidence="2">
    <location>
        <begin position="32"/>
        <end position="330"/>
    </location>
</feature>
<reference evidence="4" key="1">
    <citation type="journal article" date="2021" name="Syst. Appl. Microbiol.">
        <title>Roseomonas hellenica sp. nov., isolated from roots of wild-growing Alkanna tinctoria.</title>
        <authorList>
            <person name="Rat A."/>
            <person name="Naranjo H.D."/>
            <person name="Lebbe L."/>
            <person name="Cnockaert M."/>
            <person name="Krigas N."/>
            <person name="Grigoriadou K."/>
            <person name="Maloupa E."/>
            <person name="Willems A."/>
        </authorList>
    </citation>
    <scope>NUCLEOTIDE SEQUENCE [LARGE SCALE GENOMIC DNA]</scope>
    <source>
        <strain evidence="4">LMG 31159</strain>
    </source>
</reference>
<dbReference type="InterPro" id="IPR005064">
    <property type="entry name" value="BUG"/>
</dbReference>
<dbReference type="Gene3D" id="3.40.190.150">
    <property type="entry name" value="Bordetella uptake gene, domain 1"/>
    <property type="match status" value="1"/>
</dbReference>
<dbReference type="Pfam" id="PF03401">
    <property type="entry name" value="TctC"/>
    <property type="match status" value="1"/>
</dbReference>
<dbReference type="RefSeq" id="WP_211869284.1">
    <property type="nucleotide sequence ID" value="NZ_JAAEDI010000013.1"/>
</dbReference>
<comment type="caution">
    <text evidence="3">The sequence shown here is derived from an EMBL/GenBank/DDBJ whole genome shotgun (WGS) entry which is preliminary data.</text>
</comment>
<organism evidence="3 4">
    <name type="scientific">Neoroseomonas terrae</name>
    <dbReference type="NCBI Taxonomy" id="424799"/>
    <lineage>
        <taxon>Bacteria</taxon>
        <taxon>Pseudomonadati</taxon>
        <taxon>Pseudomonadota</taxon>
        <taxon>Alphaproteobacteria</taxon>
        <taxon>Acetobacterales</taxon>
        <taxon>Acetobacteraceae</taxon>
        <taxon>Neoroseomonas</taxon>
    </lineage>
</organism>
<keyword evidence="4" id="KW-1185">Reference proteome</keyword>
<dbReference type="SUPFAM" id="SSF53850">
    <property type="entry name" value="Periplasmic binding protein-like II"/>
    <property type="match status" value="1"/>
</dbReference>
<dbReference type="EMBL" id="JAAEDI010000013">
    <property type="protein sequence ID" value="MBR0650616.1"/>
    <property type="molecule type" value="Genomic_DNA"/>
</dbReference>
<dbReference type="InterPro" id="IPR042100">
    <property type="entry name" value="Bug_dom1"/>
</dbReference>
<comment type="similarity">
    <text evidence="1">Belongs to the UPF0065 (bug) family.</text>
</comment>
<dbReference type="PANTHER" id="PTHR42928">
    <property type="entry name" value="TRICARBOXYLATE-BINDING PROTEIN"/>
    <property type="match status" value="1"/>
</dbReference>
<name>A0ABS5EHW2_9PROT</name>
<feature type="signal peptide" evidence="2">
    <location>
        <begin position="1"/>
        <end position="31"/>
    </location>
</feature>
<evidence type="ECO:0000256" key="2">
    <source>
        <dbReference type="SAM" id="SignalP"/>
    </source>
</evidence>
<dbReference type="Proteomes" id="UP000698752">
    <property type="component" value="Unassembled WGS sequence"/>
</dbReference>
<keyword evidence="2" id="KW-0732">Signal</keyword>
<dbReference type="CDD" id="cd13578">
    <property type="entry name" value="PBP2_Bug27"/>
    <property type="match status" value="1"/>
</dbReference>
<gene>
    <name evidence="3" type="ORF">GXW78_13150</name>
</gene>
<dbReference type="PANTHER" id="PTHR42928:SF5">
    <property type="entry name" value="BLR1237 PROTEIN"/>
    <property type="match status" value="1"/>
</dbReference>